<proteinExistence type="predicted"/>
<protein>
    <submittedName>
        <fullName evidence="1">Uncharacterized protein</fullName>
    </submittedName>
</protein>
<sequence length="69" mass="7774">MRDAKDTDQRACLHTPLWRGGGTFPGIGIRGWQTRIDAALKEWLETHPPPMRLFMPTCLPLCGRILGLC</sequence>
<dbReference type="EMBL" id="CABP01000068">
    <property type="protein sequence ID" value="CBI04468.1"/>
    <property type="molecule type" value="Genomic_DNA"/>
</dbReference>
<accession>E6QB92</accession>
<reference evidence="1" key="1">
    <citation type="submission" date="2009-10" db="EMBL/GenBank/DDBJ databases">
        <title>Diversity of trophic interactions inside an arsenic-rich microbial ecosystem.</title>
        <authorList>
            <person name="Bertin P.N."/>
            <person name="Heinrich-Salmeron A."/>
            <person name="Pelletier E."/>
            <person name="Goulhen-Chollet F."/>
            <person name="Arsene-Ploetze F."/>
            <person name="Gallien S."/>
            <person name="Calteau A."/>
            <person name="Vallenet D."/>
            <person name="Casiot C."/>
            <person name="Chane-Woon-Ming B."/>
            <person name="Giloteaux L."/>
            <person name="Barakat M."/>
            <person name="Bonnefoy V."/>
            <person name="Bruneel O."/>
            <person name="Chandler M."/>
            <person name="Cleiss J."/>
            <person name="Duran R."/>
            <person name="Elbaz-Poulichet F."/>
            <person name="Fonknechten N."/>
            <person name="Lauga B."/>
            <person name="Mornico D."/>
            <person name="Ortet P."/>
            <person name="Schaeffer C."/>
            <person name="Siguier P."/>
            <person name="Alexander Thil Smith A."/>
            <person name="Van Dorsselaer A."/>
            <person name="Weissenbach J."/>
            <person name="Medigue C."/>
            <person name="Le Paslier D."/>
        </authorList>
    </citation>
    <scope>NUCLEOTIDE SEQUENCE</scope>
</reference>
<dbReference type="AlphaFoldDB" id="E6QB92"/>
<name>E6QB92_9ZZZZ</name>
<gene>
    <name evidence="1" type="ORF">CARN5_2034</name>
</gene>
<comment type="caution">
    <text evidence="1">The sequence shown here is derived from an EMBL/GenBank/DDBJ whole genome shotgun (WGS) entry which is preliminary data.</text>
</comment>
<evidence type="ECO:0000313" key="1">
    <source>
        <dbReference type="EMBL" id="CBI04468.1"/>
    </source>
</evidence>
<organism evidence="1">
    <name type="scientific">mine drainage metagenome</name>
    <dbReference type="NCBI Taxonomy" id="410659"/>
    <lineage>
        <taxon>unclassified sequences</taxon>
        <taxon>metagenomes</taxon>
        <taxon>ecological metagenomes</taxon>
    </lineage>
</organism>